<dbReference type="PANTHER" id="PTHR36834">
    <property type="entry name" value="MEMBRANE PROTEIN-RELATED"/>
    <property type="match status" value="1"/>
</dbReference>
<evidence type="ECO:0000313" key="4">
    <source>
        <dbReference type="Proteomes" id="UP000521358"/>
    </source>
</evidence>
<dbReference type="Pfam" id="PF04892">
    <property type="entry name" value="VanZ"/>
    <property type="match status" value="1"/>
</dbReference>
<dbReference type="Proteomes" id="UP000521358">
    <property type="component" value="Unassembled WGS sequence"/>
</dbReference>
<dbReference type="InterPro" id="IPR053150">
    <property type="entry name" value="Teicoplanin_resist-assoc"/>
</dbReference>
<proteinExistence type="predicted"/>
<dbReference type="InterPro" id="IPR006976">
    <property type="entry name" value="VanZ-like"/>
</dbReference>
<evidence type="ECO:0000313" key="3">
    <source>
        <dbReference type="EMBL" id="NKC68370.1"/>
    </source>
</evidence>
<gene>
    <name evidence="3" type="ORF">HED35_09730</name>
</gene>
<dbReference type="RefSeq" id="WP_167807570.1">
    <property type="nucleotide sequence ID" value="NZ_JAAVMB010000011.1"/>
</dbReference>
<feature type="domain" description="VanZ-like" evidence="2">
    <location>
        <begin position="29"/>
        <end position="152"/>
    </location>
</feature>
<feature type="transmembrane region" description="Helical" evidence="1">
    <location>
        <begin position="80"/>
        <end position="98"/>
    </location>
</feature>
<keyword evidence="1" id="KW-0812">Transmembrane</keyword>
<dbReference type="AlphaFoldDB" id="A0A7X6D9N5"/>
<evidence type="ECO:0000259" key="2">
    <source>
        <dbReference type="Pfam" id="PF04892"/>
    </source>
</evidence>
<accession>A0A7X6D9N5</accession>
<protein>
    <submittedName>
        <fullName evidence="3">VanZ family protein</fullName>
    </submittedName>
</protein>
<feature type="transmembrane region" description="Helical" evidence="1">
    <location>
        <begin position="30"/>
        <end position="51"/>
    </location>
</feature>
<dbReference type="EMBL" id="JAAVMB010000011">
    <property type="protein sequence ID" value="NKC68370.1"/>
    <property type="molecule type" value="Genomic_DNA"/>
</dbReference>
<keyword evidence="1" id="KW-1133">Transmembrane helix</keyword>
<feature type="transmembrane region" description="Helical" evidence="1">
    <location>
        <begin position="137"/>
        <end position="155"/>
    </location>
</feature>
<evidence type="ECO:0000256" key="1">
    <source>
        <dbReference type="SAM" id="Phobius"/>
    </source>
</evidence>
<name>A0A7X6D9N5_9ENTE</name>
<dbReference type="PANTHER" id="PTHR36834:SF1">
    <property type="entry name" value="INTEGRAL MEMBRANE PROTEIN"/>
    <property type="match status" value="1"/>
</dbReference>
<feature type="transmembrane region" description="Helical" evidence="1">
    <location>
        <begin position="105"/>
        <end position="125"/>
    </location>
</feature>
<keyword evidence="1" id="KW-0472">Membrane</keyword>
<sequence>MGIMVSLILLLLILFFIRHAKTLDIKYMIVSVIFVLYVSVMLSEVVGFPNIPDIKAKLLTGQAIYVPIVNKIPFSAGVDLSTWLNIIAFFPFGMLLVIMWKRFEFFFLTLSTVFLFSVIIEVGQLFTLYRQTDVNDLIMNTLGIFLGWLFAKYVWQLRVRRLEGKNQDWLRFMSYSFVSIFIFG</sequence>
<organism evidence="3 4">
    <name type="scientific">Vagococcus fluvialis</name>
    <dbReference type="NCBI Taxonomy" id="2738"/>
    <lineage>
        <taxon>Bacteria</taxon>
        <taxon>Bacillati</taxon>
        <taxon>Bacillota</taxon>
        <taxon>Bacilli</taxon>
        <taxon>Lactobacillales</taxon>
        <taxon>Enterococcaceae</taxon>
        <taxon>Vagococcus</taxon>
    </lineage>
</organism>
<comment type="caution">
    <text evidence="3">The sequence shown here is derived from an EMBL/GenBank/DDBJ whole genome shotgun (WGS) entry which is preliminary data.</text>
</comment>
<reference evidence="3 4" key="1">
    <citation type="submission" date="2020-03" db="EMBL/GenBank/DDBJ databases">
        <title>Bacterial samples isolated from urine from healthy bovine heifers (Gyr breed).</title>
        <authorList>
            <person name="Giannattasio-Ferraz S."/>
            <person name="Maskeri L."/>
            <person name="Penido A."/>
            <person name="Barbosa-Stancioli E.F."/>
            <person name="Putonti C."/>
        </authorList>
    </citation>
    <scope>NUCLEOTIDE SEQUENCE [LARGE SCALE GENOMIC DNA]</scope>
    <source>
        <strain evidence="3 4">UFMG-H7</strain>
    </source>
</reference>